<proteinExistence type="predicted"/>
<dbReference type="AlphaFoldDB" id="A0A6J4NT35"/>
<sequence length="40" mass="4283">MDSFEAKVGSTEAIFSVFNACKPDVAVLLLLRGQLTRAIA</sequence>
<name>A0A6J4NT35_9CYAN</name>
<accession>A0A6J4NT35</accession>
<gene>
    <name evidence="1" type="ORF">AVDCRST_MAG94-5667</name>
</gene>
<protein>
    <submittedName>
        <fullName evidence="1">Uncharacterized protein</fullName>
    </submittedName>
</protein>
<reference evidence="1" key="1">
    <citation type="submission" date="2020-02" db="EMBL/GenBank/DDBJ databases">
        <authorList>
            <person name="Meier V. D."/>
        </authorList>
    </citation>
    <scope>NUCLEOTIDE SEQUENCE</scope>
    <source>
        <strain evidence="1">AVDCRST_MAG94</strain>
    </source>
</reference>
<organism evidence="1">
    <name type="scientific">uncultured Leptolyngbya sp</name>
    <dbReference type="NCBI Taxonomy" id="332963"/>
    <lineage>
        <taxon>Bacteria</taxon>
        <taxon>Bacillati</taxon>
        <taxon>Cyanobacteriota</taxon>
        <taxon>Cyanophyceae</taxon>
        <taxon>Leptolyngbyales</taxon>
        <taxon>Leptolyngbyaceae</taxon>
        <taxon>Leptolyngbya group</taxon>
        <taxon>Leptolyngbya</taxon>
        <taxon>environmental samples</taxon>
    </lineage>
</organism>
<dbReference type="EMBL" id="CADCTY010001946">
    <property type="protein sequence ID" value="CAA9396169.1"/>
    <property type="molecule type" value="Genomic_DNA"/>
</dbReference>
<evidence type="ECO:0000313" key="1">
    <source>
        <dbReference type="EMBL" id="CAA9396169.1"/>
    </source>
</evidence>